<reference evidence="3" key="1">
    <citation type="submission" date="2021-01" db="EMBL/GenBank/DDBJ databases">
        <authorList>
            <person name="Corre E."/>
            <person name="Pelletier E."/>
            <person name="Niang G."/>
            <person name="Scheremetjew M."/>
            <person name="Finn R."/>
            <person name="Kale V."/>
            <person name="Holt S."/>
            <person name="Cochrane G."/>
            <person name="Meng A."/>
            <person name="Brown T."/>
            <person name="Cohen L."/>
        </authorList>
    </citation>
    <scope>NUCLEOTIDE SEQUENCE</scope>
    <source>
        <strain evidence="3">CCMP1243</strain>
    </source>
</reference>
<feature type="compositionally biased region" description="Low complexity" evidence="1">
    <location>
        <begin position="217"/>
        <end position="228"/>
    </location>
</feature>
<gene>
    <name evidence="3" type="ORF">RMAR1173_LOCUS1928</name>
</gene>
<accession>A0A7S2R8S1</accession>
<protein>
    <recommendedName>
        <fullName evidence="2">C2 NT-type domain-containing protein</fullName>
    </recommendedName>
</protein>
<sequence length="339" mass="36540">VEAWTMAMRVARLTRRMSMVKTRLVFDLQLTALELEEGEGQDLEIVQVSFSKKSKQFNSTNAQRADDDAFSWSGKAAGLEMLFTMYREPKGTTFQAKRVIVSVRSASAAGKPRSWWTLHKVEVDLAGLVPPLDPGSSEFSDTPVEKCLSFPVSLRGKPPAKLRFTCVCRPWRKEDGGSDSDSDVSGADDIPSPTSSQMEAVEGVGDLLPSFSPPGGVPAAAASLSADRPPSRISEIDETRASDLEAPSLSPTTTLGAGELLDKDQLEDAKEEVEETKEPEPSPTMAPALGDPTPPQYSGTSEQEAGKRPQLEPHPPLTDPPPTRSESMVCGGFGLPFCF</sequence>
<feature type="compositionally biased region" description="Basic and acidic residues" evidence="1">
    <location>
        <begin position="234"/>
        <end position="243"/>
    </location>
</feature>
<evidence type="ECO:0000313" key="3">
    <source>
        <dbReference type="EMBL" id="CAD9663953.1"/>
    </source>
</evidence>
<dbReference type="AlphaFoldDB" id="A0A7S2R8S1"/>
<evidence type="ECO:0000259" key="2">
    <source>
        <dbReference type="PROSITE" id="PS51840"/>
    </source>
</evidence>
<dbReference type="EMBL" id="HBHJ01003031">
    <property type="protein sequence ID" value="CAD9663953.1"/>
    <property type="molecule type" value="Transcribed_RNA"/>
</dbReference>
<feature type="region of interest" description="Disordered" evidence="1">
    <location>
        <begin position="174"/>
        <end position="331"/>
    </location>
</feature>
<proteinExistence type="predicted"/>
<dbReference type="PROSITE" id="PS51840">
    <property type="entry name" value="C2_NT"/>
    <property type="match status" value="1"/>
</dbReference>
<feature type="compositionally biased region" description="Pro residues" evidence="1">
    <location>
        <begin position="312"/>
        <end position="323"/>
    </location>
</feature>
<organism evidence="3">
    <name type="scientific">Rhizochromulina marina</name>
    <dbReference type="NCBI Taxonomy" id="1034831"/>
    <lineage>
        <taxon>Eukaryota</taxon>
        <taxon>Sar</taxon>
        <taxon>Stramenopiles</taxon>
        <taxon>Ochrophyta</taxon>
        <taxon>Dictyochophyceae</taxon>
        <taxon>Rhizochromulinales</taxon>
        <taxon>Rhizochromulina</taxon>
    </lineage>
</organism>
<evidence type="ECO:0000256" key="1">
    <source>
        <dbReference type="SAM" id="MobiDB-lite"/>
    </source>
</evidence>
<feature type="domain" description="C2 NT-type" evidence="2">
    <location>
        <begin position="16"/>
        <end position="170"/>
    </location>
</feature>
<feature type="non-terminal residue" evidence="3">
    <location>
        <position position="1"/>
    </location>
</feature>
<name>A0A7S2R8S1_9STRA</name>
<dbReference type="InterPro" id="IPR019448">
    <property type="entry name" value="NT-C2"/>
</dbReference>